<protein>
    <submittedName>
        <fullName evidence="1">5'-nucleotidase</fullName>
        <ecNumber evidence="1">3.1.3.5</ecNumber>
    </submittedName>
</protein>
<evidence type="ECO:0000313" key="1">
    <source>
        <dbReference type="EMBL" id="PZD71290.1"/>
    </source>
</evidence>
<dbReference type="InterPro" id="IPR050155">
    <property type="entry name" value="HAD-like_hydrolase_sf"/>
</dbReference>
<accession>A0A2W1JB02</accession>
<reference evidence="1 2" key="1">
    <citation type="journal article" date="2018" name="Sci. Rep.">
        <title>A novel species of the marine cyanobacterium Acaryochloris with a unique pigment content and lifestyle.</title>
        <authorList>
            <person name="Partensky F."/>
            <person name="Six C."/>
            <person name="Ratin M."/>
            <person name="Garczarek L."/>
            <person name="Vaulot D."/>
            <person name="Probert I."/>
            <person name="Calteau A."/>
            <person name="Gourvil P."/>
            <person name="Marie D."/>
            <person name="Grebert T."/>
            <person name="Bouchier C."/>
            <person name="Le Panse S."/>
            <person name="Gachenot M."/>
            <person name="Rodriguez F."/>
            <person name="Garrido J.L."/>
        </authorList>
    </citation>
    <scope>NUCLEOTIDE SEQUENCE [LARGE SCALE GENOMIC DNA]</scope>
    <source>
        <strain evidence="1 2">RCC1774</strain>
    </source>
</reference>
<dbReference type="InterPro" id="IPR023198">
    <property type="entry name" value="PGP-like_dom2"/>
</dbReference>
<proteinExistence type="predicted"/>
<dbReference type="GO" id="GO:0004713">
    <property type="term" value="F:protein tyrosine kinase activity"/>
    <property type="evidence" value="ECO:0007669"/>
    <property type="project" value="TreeGrafter"/>
</dbReference>
<dbReference type="InterPro" id="IPR023214">
    <property type="entry name" value="HAD_sf"/>
</dbReference>
<keyword evidence="1" id="KW-0378">Hydrolase</keyword>
<sequence>MTVIAFDLDGTLSDPAVGITASINYALENLGAAQQTPESLTQYIGPPLDEIFSTLLKTENTAIIEQAISSYRERYFSIGYTENILYTGVRGVLSNLVQNGDRLYIATSKRTDIAKAVVEYLELQSYFVQVLGCGRKRQKHELLQEIIGKESAFALVMIGDRSHDMHAGRSVSATCIGVLWGYGSAAELKHSGAEILLQHPQEILGYLT</sequence>
<dbReference type="InterPro" id="IPR036412">
    <property type="entry name" value="HAD-like_sf"/>
</dbReference>
<name>A0A2W1JB02_9CYAN</name>
<dbReference type="AlphaFoldDB" id="A0A2W1JB02"/>
<dbReference type="SFLD" id="SFLDS00003">
    <property type="entry name" value="Haloacid_Dehalogenase"/>
    <property type="match status" value="1"/>
</dbReference>
<dbReference type="NCBIfam" id="TIGR01549">
    <property type="entry name" value="HAD-SF-IA-v1"/>
    <property type="match status" value="1"/>
</dbReference>
<dbReference type="Gene3D" id="1.10.150.240">
    <property type="entry name" value="Putative phosphatase, domain 2"/>
    <property type="match status" value="1"/>
</dbReference>
<dbReference type="GO" id="GO:0005829">
    <property type="term" value="C:cytosol"/>
    <property type="evidence" value="ECO:0007669"/>
    <property type="project" value="TreeGrafter"/>
</dbReference>
<dbReference type="EMBL" id="PQWO01000019">
    <property type="protein sequence ID" value="PZD71290.1"/>
    <property type="molecule type" value="Genomic_DNA"/>
</dbReference>
<dbReference type="SFLD" id="SFLDG01129">
    <property type="entry name" value="C1.5:_HAD__Beta-PGM__Phosphata"/>
    <property type="match status" value="1"/>
</dbReference>
<dbReference type="InterPro" id="IPR006439">
    <property type="entry name" value="HAD-SF_hydro_IA"/>
</dbReference>
<dbReference type="PANTHER" id="PTHR43434">
    <property type="entry name" value="PHOSPHOGLYCOLATE PHOSPHATASE"/>
    <property type="match status" value="1"/>
</dbReference>
<keyword evidence="2" id="KW-1185">Reference proteome</keyword>
<dbReference type="OrthoDB" id="9807630at2"/>
<dbReference type="RefSeq" id="WP_110988231.1">
    <property type="nucleotide sequence ID" value="NZ_CAWNWM010000019.1"/>
</dbReference>
<dbReference type="Pfam" id="PF13419">
    <property type="entry name" value="HAD_2"/>
    <property type="match status" value="1"/>
</dbReference>
<dbReference type="SUPFAM" id="SSF56784">
    <property type="entry name" value="HAD-like"/>
    <property type="match status" value="1"/>
</dbReference>
<dbReference type="Proteomes" id="UP000248857">
    <property type="component" value="Unassembled WGS sequence"/>
</dbReference>
<evidence type="ECO:0000313" key="2">
    <source>
        <dbReference type="Proteomes" id="UP000248857"/>
    </source>
</evidence>
<organism evidence="1 2">
    <name type="scientific">Acaryochloris thomasi RCC1774</name>
    <dbReference type="NCBI Taxonomy" id="1764569"/>
    <lineage>
        <taxon>Bacteria</taxon>
        <taxon>Bacillati</taxon>
        <taxon>Cyanobacteriota</taxon>
        <taxon>Cyanophyceae</taxon>
        <taxon>Acaryochloridales</taxon>
        <taxon>Acaryochloridaceae</taxon>
        <taxon>Acaryochloris</taxon>
        <taxon>Acaryochloris thomasi</taxon>
    </lineage>
</organism>
<dbReference type="EC" id="3.1.3.5" evidence="1"/>
<dbReference type="PANTHER" id="PTHR43434:SF20">
    <property type="entry name" value="5'-NUCLEOTIDASE"/>
    <property type="match status" value="1"/>
</dbReference>
<dbReference type="InterPro" id="IPR041492">
    <property type="entry name" value="HAD_2"/>
</dbReference>
<gene>
    <name evidence="1" type="ORF">C1752_07290</name>
</gene>
<comment type="caution">
    <text evidence="1">The sequence shown here is derived from an EMBL/GenBank/DDBJ whole genome shotgun (WGS) entry which is preliminary data.</text>
</comment>
<dbReference type="Gene3D" id="3.40.50.1000">
    <property type="entry name" value="HAD superfamily/HAD-like"/>
    <property type="match status" value="1"/>
</dbReference>
<dbReference type="GO" id="GO:0008253">
    <property type="term" value="F:5'-nucleotidase activity"/>
    <property type="evidence" value="ECO:0007669"/>
    <property type="project" value="UniProtKB-EC"/>
</dbReference>